<reference evidence="2" key="2">
    <citation type="submission" date="2023-06" db="EMBL/GenBank/DDBJ databases">
        <authorList>
            <consortium name="Lawrence Berkeley National Laboratory"/>
            <person name="Haridas S."/>
            <person name="Hensen N."/>
            <person name="Bonometti L."/>
            <person name="Westerberg I."/>
            <person name="Brannstrom I.O."/>
            <person name="Guillou S."/>
            <person name="Cros-Aarteil S."/>
            <person name="Calhoun S."/>
            <person name="Kuo A."/>
            <person name="Mondo S."/>
            <person name="Pangilinan J."/>
            <person name="Riley R."/>
            <person name="Labutti K."/>
            <person name="Andreopoulos B."/>
            <person name="Lipzen A."/>
            <person name="Chen C."/>
            <person name="Yanf M."/>
            <person name="Daum C."/>
            <person name="Ng V."/>
            <person name="Clum A."/>
            <person name="Steindorff A."/>
            <person name="Ohm R."/>
            <person name="Martin F."/>
            <person name="Silar P."/>
            <person name="Natvig D."/>
            <person name="Lalanne C."/>
            <person name="Gautier V."/>
            <person name="Ament-Velasquez S.L."/>
            <person name="Kruys A."/>
            <person name="Hutchinson M.I."/>
            <person name="Powell A.J."/>
            <person name="Barry K."/>
            <person name="Miller A.N."/>
            <person name="Grigoriev I.V."/>
            <person name="Debuchy R."/>
            <person name="Gladieux P."/>
            <person name="Thoren M.H."/>
            <person name="Johannesson H."/>
        </authorList>
    </citation>
    <scope>NUCLEOTIDE SEQUENCE</scope>
    <source>
        <strain evidence="2">CBS 955.72</strain>
    </source>
</reference>
<gene>
    <name evidence="2" type="ORF">B0T25DRAFT_512626</name>
</gene>
<evidence type="ECO:0000313" key="2">
    <source>
        <dbReference type="EMBL" id="KAK3362411.1"/>
    </source>
</evidence>
<sequence>MALSPTISPKLTFTKAIETHKEIFPSFDSSLTQQQRSHSRQGRTETGTLYTMEQNEYTLSKLLPACAVDGSDTVTGYAHLDVRILDALLSVGSTTRRVAQSRFCEASDLMIQKLPILQHSGDGAFWQSIANSSWSWMVRSGPEAMRQLMTTFLVRRRASMDKRSTYLTRDLDMINRWLDERGILMVPLPPNSAAAALPAPGGLAQGYTAAAPIPGHQAGLAYEPAAAPAAPHNEAPEAQDNSQAESANINQGSPDLMEISNPHDDDDLTEIDNPHDDDDDLIEIGNPHDDDDDLIEIGNPHDDDDLAGAGDEGSFNFLLHDMDSLEIVADDDLAGAGDEGSFNLLLHDMDSLEIVADDNMQLGQASNMVVPNLLPYDYCSPSAFLPSEDMELDDEDDMAIPALDQVLARPEEWMPHEAGLQTLNDLEFVHNLTQLIDSAITDRIDWGEDMEE</sequence>
<reference evidence="2" key="1">
    <citation type="journal article" date="2023" name="Mol. Phylogenet. Evol.">
        <title>Genome-scale phylogeny and comparative genomics of the fungal order Sordariales.</title>
        <authorList>
            <person name="Hensen N."/>
            <person name="Bonometti L."/>
            <person name="Westerberg I."/>
            <person name="Brannstrom I.O."/>
            <person name="Guillou S."/>
            <person name="Cros-Aarteil S."/>
            <person name="Calhoun S."/>
            <person name="Haridas S."/>
            <person name="Kuo A."/>
            <person name="Mondo S."/>
            <person name="Pangilinan J."/>
            <person name="Riley R."/>
            <person name="LaButti K."/>
            <person name="Andreopoulos B."/>
            <person name="Lipzen A."/>
            <person name="Chen C."/>
            <person name="Yan M."/>
            <person name="Daum C."/>
            <person name="Ng V."/>
            <person name="Clum A."/>
            <person name="Steindorff A."/>
            <person name="Ohm R.A."/>
            <person name="Martin F."/>
            <person name="Silar P."/>
            <person name="Natvig D.O."/>
            <person name="Lalanne C."/>
            <person name="Gautier V."/>
            <person name="Ament-Velasquez S.L."/>
            <person name="Kruys A."/>
            <person name="Hutchinson M.I."/>
            <person name="Powell A.J."/>
            <person name="Barry K."/>
            <person name="Miller A.N."/>
            <person name="Grigoriev I.V."/>
            <person name="Debuchy R."/>
            <person name="Gladieux P."/>
            <person name="Hiltunen Thoren M."/>
            <person name="Johannesson H."/>
        </authorList>
    </citation>
    <scope>NUCLEOTIDE SEQUENCE</scope>
    <source>
        <strain evidence="2">CBS 955.72</strain>
    </source>
</reference>
<feature type="region of interest" description="Disordered" evidence="1">
    <location>
        <begin position="28"/>
        <end position="47"/>
    </location>
</feature>
<keyword evidence="3" id="KW-1185">Reference proteome</keyword>
<feature type="compositionally biased region" description="Polar residues" evidence="1">
    <location>
        <begin position="239"/>
        <end position="253"/>
    </location>
</feature>
<organism evidence="2 3">
    <name type="scientific">Lasiosphaeria hispida</name>
    <dbReference type="NCBI Taxonomy" id="260671"/>
    <lineage>
        <taxon>Eukaryota</taxon>
        <taxon>Fungi</taxon>
        <taxon>Dikarya</taxon>
        <taxon>Ascomycota</taxon>
        <taxon>Pezizomycotina</taxon>
        <taxon>Sordariomycetes</taxon>
        <taxon>Sordariomycetidae</taxon>
        <taxon>Sordariales</taxon>
        <taxon>Lasiosphaeriaceae</taxon>
        <taxon>Lasiosphaeria</taxon>
    </lineage>
</organism>
<dbReference type="EMBL" id="JAUIQD010000001">
    <property type="protein sequence ID" value="KAK3362411.1"/>
    <property type="molecule type" value="Genomic_DNA"/>
</dbReference>
<feature type="region of interest" description="Disordered" evidence="1">
    <location>
        <begin position="226"/>
        <end position="290"/>
    </location>
</feature>
<accession>A0AAJ0HT56</accession>
<name>A0AAJ0HT56_9PEZI</name>
<dbReference type="Proteomes" id="UP001275084">
    <property type="component" value="Unassembled WGS sequence"/>
</dbReference>
<protein>
    <submittedName>
        <fullName evidence="2">Uncharacterized protein</fullName>
    </submittedName>
</protein>
<evidence type="ECO:0000313" key="3">
    <source>
        <dbReference type="Proteomes" id="UP001275084"/>
    </source>
</evidence>
<feature type="compositionally biased region" description="Acidic residues" evidence="1">
    <location>
        <begin position="264"/>
        <end position="282"/>
    </location>
</feature>
<dbReference type="AlphaFoldDB" id="A0AAJ0HT56"/>
<feature type="compositionally biased region" description="Low complexity" evidence="1">
    <location>
        <begin position="226"/>
        <end position="238"/>
    </location>
</feature>
<evidence type="ECO:0000256" key="1">
    <source>
        <dbReference type="SAM" id="MobiDB-lite"/>
    </source>
</evidence>
<proteinExistence type="predicted"/>
<comment type="caution">
    <text evidence="2">The sequence shown here is derived from an EMBL/GenBank/DDBJ whole genome shotgun (WGS) entry which is preliminary data.</text>
</comment>